<dbReference type="Pfam" id="PF08623">
    <property type="entry name" value="TIP120"/>
    <property type="match status" value="1"/>
</dbReference>
<accession>A0A7M7JUA1</accession>
<keyword evidence="8" id="KW-1185">Reference proteome</keyword>
<protein>
    <recommendedName>
        <fullName evidence="6">TATA-binding protein interacting (TIP20) domain-containing protein</fullName>
    </recommendedName>
</protein>
<dbReference type="PANTHER" id="PTHR12696">
    <property type="entry name" value="TIP120"/>
    <property type="match status" value="1"/>
</dbReference>
<dbReference type="InterPro" id="IPR021133">
    <property type="entry name" value="HEAT_type_2"/>
</dbReference>
<dbReference type="RefSeq" id="XP_022656884.1">
    <property type="nucleotide sequence ID" value="XM_022801149.1"/>
</dbReference>
<keyword evidence="2" id="KW-0677">Repeat</keyword>
<dbReference type="InParanoid" id="A0A7M7JUA1"/>
<dbReference type="InterPro" id="IPR011989">
    <property type="entry name" value="ARM-like"/>
</dbReference>
<dbReference type="InterPro" id="IPR013932">
    <property type="entry name" value="TATA-bd_TIP120"/>
</dbReference>
<sequence>MANAYQISNLLDKMTSADKDYRFMATNDLMAELQKDSIKLDDESERKVVSMLLHLLRDKNGEVQNLAVKCLGPLVKKVKEYQVEQIVETLCKNMVSEKAEELRDISSIGLKTVIAELPPNCDTLVASICKKITTRLNAVVAENASKQEEVSIQLEVLDLFGDLLNRFGGSLLMYHASILEALLPQLRSPRLAVRKRAITSIGYLTTSCSDNLFNKLMETLIHELATATNTNASVTRTYIQCIGTISRHSGHRIGGHLEKLMPFLTGFCRRAHEHGDEHGDELREYCLQALEMLVRRCPKEITCYIPSIISICLDFISYDPNYNYDDDEDGEEGMETDGEEADESDGEAEEEYSDDDDISWKVRRASAKCLEAVIATRHDMLSDLYRTIAPHLVTRFKEREENVKVDIFNAYVALLRQTRSTGPRGDETNAAPVQLLRQQVPSLVKSLTRQLRKEKKSIKTRQGSFHLLTELSLVVPGALSDHISALIPAIQNSFSEKEKNTSSNMKIDTLGFLQCLISNHPVAVFHPHVPVLVPAVVQAVYDPFYKISSEALNVLQLLLRVLRPFDGQPNAFNFSPYVPEIYQCALVKLKATDIDQEVKERAISCMGQIISVLGDHLREELQSCLPIFLDRLRNEITRLTTVKALTQIAGSPLKIPLDMILCDGVAILASFLRKNQRALKLSTLTLLDTLFKHYPLSLNANMVNCIMKELRALISEADLHISQLTLHLLTSVAQVHRQSLLTVTKEILPEILVLVKSPLLQGAALNAMLEFFKTLSYSNVDGVGFRQLLLLLTSLVYQQSQTNQPIHKNAYHSIAKCVAALTVANLNNPEACQVVPQFLNEIANNQSADSVHQFALLAIGEIGKHVDLSNIPELKVVLLKAFESNSEEVKTAASFALGSVAIGNLQEYLPFILSEVDDHPKKQYLLLHALKETISCQSGNAAAVHALQPYIEAIWMMLMKHCECEEEGTRNVVAECLGKLTLVDHETLLPRLATSLDSPSAYARSTVVTAMKFTISDQPQPIDALLKDDIGKFFNALKDSDLNVRRVALVAFNSAAHNKPALVRDLLGQVMPQLYTETKVRNELIREVEMGPFKHTVDDGLDLRKAAFECMYTLLDSCMDRIDIFEFLTHVEDGLKDHYDIKMLTYLMLVRLSSICPLALLQRMDTVIDALKVPCNTKLKSFPVKQELEKQEELKRSALRAFAALQQITDAEKNPQVVEFTNQIKSTPDLQAIFDGIQKDSNQAIGFMHDSNVEENMVY</sequence>
<dbReference type="EnsemblMetazoa" id="XM_022801149">
    <property type="protein sequence ID" value="XP_022656884"/>
    <property type="gene ID" value="LOC111248585"/>
</dbReference>
<name>A0A7M7JUA1_VARDE</name>
<dbReference type="CTD" id="55832"/>
<dbReference type="Pfam" id="PF25782">
    <property type="entry name" value="TPR_CAND1"/>
    <property type="match status" value="1"/>
</dbReference>
<dbReference type="SUPFAM" id="SSF48371">
    <property type="entry name" value="ARM repeat"/>
    <property type="match status" value="1"/>
</dbReference>
<dbReference type="OMA" id="AYIPHFQ"/>
<feature type="region of interest" description="Disordered" evidence="5">
    <location>
        <begin position="324"/>
        <end position="356"/>
    </location>
</feature>
<dbReference type="GeneID" id="111248585"/>
<evidence type="ECO:0000256" key="3">
    <source>
        <dbReference type="ARBA" id="ARBA00022786"/>
    </source>
</evidence>
<dbReference type="InterPro" id="IPR016024">
    <property type="entry name" value="ARM-type_fold"/>
</dbReference>
<evidence type="ECO:0000313" key="8">
    <source>
        <dbReference type="Proteomes" id="UP000594260"/>
    </source>
</evidence>
<proteinExistence type="inferred from homology"/>
<evidence type="ECO:0000259" key="6">
    <source>
        <dbReference type="Pfam" id="PF08623"/>
    </source>
</evidence>
<feature type="repeat" description="HEAT" evidence="4">
    <location>
        <begin position="48"/>
        <end position="85"/>
    </location>
</feature>
<dbReference type="AlphaFoldDB" id="A0A7M7JUA1"/>
<dbReference type="FunCoup" id="A0A7M7JUA1">
    <property type="interactions" value="1806"/>
</dbReference>
<evidence type="ECO:0000256" key="1">
    <source>
        <dbReference type="ARBA" id="ARBA00007657"/>
    </source>
</evidence>
<keyword evidence="3" id="KW-0833">Ubl conjugation pathway</keyword>
<reference evidence="7" key="1">
    <citation type="submission" date="2021-01" db="UniProtKB">
        <authorList>
            <consortium name="EnsemblMetazoa"/>
        </authorList>
    </citation>
    <scope>IDENTIFICATION</scope>
</reference>
<evidence type="ECO:0000256" key="4">
    <source>
        <dbReference type="PROSITE-ProRule" id="PRU00103"/>
    </source>
</evidence>
<evidence type="ECO:0000313" key="7">
    <source>
        <dbReference type="EnsemblMetazoa" id="XP_022656884"/>
    </source>
</evidence>
<dbReference type="OrthoDB" id="6260732at2759"/>
<comment type="similarity">
    <text evidence="1">Belongs to the CAND family.</text>
</comment>
<dbReference type="KEGG" id="vde:111248585"/>
<dbReference type="GO" id="GO:0010265">
    <property type="term" value="P:SCF complex assembly"/>
    <property type="evidence" value="ECO:0007669"/>
    <property type="project" value="InterPro"/>
</dbReference>
<dbReference type="PROSITE" id="PS50077">
    <property type="entry name" value="HEAT_REPEAT"/>
    <property type="match status" value="1"/>
</dbReference>
<evidence type="ECO:0000256" key="5">
    <source>
        <dbReference type="SAM" id="MobiDB-lite"/>
    </source>
</evidence>
<dbReference type="Proteomes" id="UP000594260">
    <property type="component" value="Unplaced"/>
</dbReference>
<dbReference type="Gene3D" id="1.25.10.10">
    <property type="entry name" value="Leucine-rich Repeat Variant"/>
    <property type="match status" value="1"/>
</dbReference>
<organism evidence="7 8">
    <name type="scientific">Varroa destructor</name>
    <name type="common">Honeybee mite</name>
    <dbReference type="NCBI Taxonomy" id="109461"/>
    <lineage>
        <taxon>Eukaryota</taxon>
        <taxon>Metazoa</taxon>
        <taxon>Ecdysozoa</taxon>
        <taxon>Arthropoda</taxon>
        <taxon>Chelicerata</taxon>
        <taxon>Arachnida</taxon>
        <taxon>Acari</taxon>
        <taxon>Parasitiformes</taxon>
        <taxon>Mesostigmata</taxon>
        <taxon>Gamasina</taxon>
        <taxon>Dermanyssoidea</taxon>
        <taxon>Varroidae</taxon>
        <taxon>Varroa</taxon>
    </lineage>
</organism>
<evidence type="ECO:0000256" key="2">
    <source>
        <dbReference type="ARBA" id="ARBA00022737"/>
    </source>
</evidence>
<feature type="domain" description="TATA-binding protein interacting (TIP20)" evidence="6">
    <location>
        <begin position="1062"/>
        <end position="1225"/>
    </location>
</feature>
<dbReference type="InterPro" id="IPR039852">
    <property type="entry name" value="CAND1/CAND2"/>
</dbReference>